<organism evidence="11 12">
    <name type="scientific">Amanita muscaria (strain Koide BX008)</name>
    <dbReference type="NCBI Taxonomy" id="946122"/>
    <lineage>
        <taxon>Eukaryota</taxon>
        <taxon>Fungi</taxon>
        <taxon>Dikarya</taxon>
        <taxon>Basidiomycota</taxon>
        <taxon>Agaricomycotina</taxon>
        <taxon>Agaricomycetes</taxon>
        <taxon>Agaricomycetidae</taxon>
        <taxon>Agaricales</taxon>
        <taxon>Pluteineae</taxon>
        <taxon>Amanitaceae</taxon>
        <taxon>Amanita</taxon>
    </lineage>
</organism>
<dbReference type="FunCoup" id="A0A0C2WWK4">
    <property type="interactions" value="118"/>
</dbReference>
<proteinExistence type="inferred from homology"/>
<comment type="function">
    <text evidence="7">Regulatory subunit of the poly(A)-nuclease (PAN) deadenylation complex, one of two cytoplasmic mRNA deadenylases involved in mRNA turnover. PAN specifically shortens poly(A) tails of RNA and the activity is stimulated by poly(A)-binding protein PAB1. PAN deadenylation is followed by rapid degradation of the shortened mRNA tails by the CCR4-NOT complex. Deadenylated mRNAs are then degraded by two alternative mechanisms, namely exosome-mediated 3'-5' exonucleolytic degradation, or deadenlyation-dependent mRNA decaping and subsequent 5'-3' exonucleolytic degradation by XRN1. May also be involved in post-transcriptional maturation of mRNA poly(A) tails. PAN3 acts as a positive regulator for PAN activity, recruiting the catalytic subunit PAN2 to mRNA via its interaction with RNA and with PAB1.</text>
</comment>
<keyword evidence="12" id="KW-1185">Reference proteome</keyword>
<keyword evidence="6 7" id="KW-0175">Coiled coil</keyword>
<dbReference type="PANTHER" id="PTHR12272">
    <property type="entry name" value="DEADENYLATION COMPLEX SUBUNIT PAN3"/>
    <property type="match status" value="1"/>
</dbReference>
<keyword evidence="8" id="KW-0479">Metal-binding</keyword>
<feature type="region of interest" description="Disordered" evidence="9">
    <location>
        <begin position="105"/>
        <end position="145"/>
    </location>
</feature>
<dbReference type="Pfam" id="PF25586">
    <property type="entry name" value="zf-CCCH_PAN3"/>
    <property type="match status" value="1"/>
</dbReference>
<feature type="domain" description="C3H1-type" evidence="10">
    <location>
        <begin position="27"/>
        <end position="56"/>
    </location>
</feature>
<dbReference type="PANTHER" id="PTHR12272:SF11">
    <property type="entry name" value="PAN2-PAN3 DEADENYLATION COMPLEX SUBUNIT PAN3"/>
    <property type="match status" value="1"/>
</dbReference>
<feature type="compositionally biased region" description="Low complexity" evidence="9">
    <location>
        <begin position="55"/>
        <end position="80"/>
    </location>
</feature>
<dbReference type="Gene3D" id="1.10.510.10">
    <property type="entry name" value="Transferase(Phosphotransferase) domain 1"/>
    <property type="match status" value="1"/>
</dbReference>
<dbReference type="InterPro" id="IPR011009">
    <property type="entry name" value="Kinase-like_dom_sf"/>
</dbReference>
<evidence type="ECO:0000256" key="4">
    <source>
        <dbReference type="ARBA" id="ARBA00022741"/>
    </source>
</evidence>
<dbReference type="InterPro" id="IPR041332">
    <property type="entry name" value="Pan3_CK"/>
</dbReference>
<dbReference type="EMBL" id="KN818294">
    <property type="protein sequence ID" value="KIL60733.1"/>
    <property type="molecule type" value="Genomic_DNA"/>
</dbReference>
<feature type="binding site" evidence="7">
    <location>
        <position position="308"/>
    </location>
    <ligand>
        <name>ATP</name>
        <dbReference type="ChEBI" id="CHEBI:30616"/>
    </ligand>
</feature>
<dbReference type="FunFam" id="1.10.287.3700:FF:000001">
    <property type="entry name" value="PAN2-PAN3 deadenylation complex subunit PAN3"/>
    <property type="match status" value="1"/>
</dbReference>
<comment type="subunit">
    <text evidence="7">Homodimer. Forms a heterotrimer with a catalytic subunit PAN2 to form the poly(A)-nuclease (PAN) deadenylation complex. Interacts (via PAM-2 motif) with poly(A)-binding protein PAB1 (via PABC domain), conferring substrate specificity of the enzyme complex.</text>
</comment>
<comment type="domain">
    <text evidence="7">The N-terminal zinc finger binds to poly(A) RNA.</text>
</comment>
<reference evidence="11 12" key="1">
    <citation type="submission" date="2014-04" db="EMBL/GenBank/DDBJ databases">
        <title>Evolutionary Origins and Diversification of the Mycorrhizal Mutualists.</title>
        <authorList>
            <consortium name="DOE Joint Genome Institute"/>
            <consortium name="Mycorrhizal Genomics Consortium"/>
            <person name="Kohler A."/>
            <person name="Kuo A."/>
            <person name="Nagy L.G."/>
            <person name="Floudas D."/>
            <person name="Copeland A."/>
            <person name="Barry K.W."/>
            <person name="Cichocki N."/>
            <person name="Veneault-Fourrey C."/>
            <person name="LaButti K."/>
            <person name="Lindquist E.A."/>
            <person name="Lipzen A."/>
            <person name="Lundell T."/>
            <person name="Morin E."/>
            <person name="Murat C."/>
            <person name="Riley R."/>
            <person name="Ohm R."/>
            <person name="Sun H."/>
            <person name="Tunlid A."/>
            <person name="Henrissat B."/>
            <person name="Grigoriev I.V."/>
            <person name="Hibbett D.S."/>
            <person name="Martin F."/>
        </authorList>
    </citation>
    <scope>NUCLEOTIDE SEQUENCE [LARGE SCALE GENOMIC DNA]</scope>
    <source>
        <strain evidence="11 12">Koide BX008</strain>
    </source>
</reference>
<evidence type="ECO:0000256" key="5">
    <source>
        <dbReference type="ARBA" id="ARBA00022840"/>
    </source>
</evidence>
<evidence type="ECO:0000256" key="7">
    <source>
        <dbReference type="HAMAP-Rule" id="MF_03181"/>
    </source>
</evidence>
<accession>A0A0C2WWK4</accession>
<keyword evidence="2 7" id="KW-0963">Cytoplasm</keyword>
<dbReference type="Gene3D" id="1.10.287.3700">
    <property type="match status" value="1"/>
</dbReference>
<keyword evidence="3 7" id="KW-0507">mRNA processing</keyword>
<dbReference type="GO" id="GO:0031251">
    <property type="term" value="C:PAN complex"/>
    <property type="evidence" value="ECO:0007669"/>
    <property type="project" value="UniProtKB-UniRule"/>
</dbReference>
<evidence type="ECO:0000313" key="11">
    <source>
        <dbReference type="EMBL" id="KIL60733.1"/>
    </source>
</evidence>
<comment type="similarity">
    <text evidence="7">Belongs to the protein kinase superfamily. PAN3 family.</text>
</comment>
<dbReference type="GO" id="GO:0006397">
    <property type="term" value="P:mRNA processing"/>
    <property type="evidence" value="ECO:0007669"/>
    <property type="project" value="UniProtKB-KW"/>
</dbReference>
<dbReference type="SUPFAM" id="SSF56112">
    <property type="entry name" value="Protein kinase-like (PK-like)"/>
    <property type="match status" value="1"/>
</dbReference>
<dbReference type="HAMAP" id="MF_03181">
    <property type="entry name" value="PAN3"/>
    <property type="match status" value="1"/>
</dbReference>
<evidence type="ECO:0000256" key="6">
    <source>
        <dbReference type="ARBA" id="ARBA00023054"/>
    </source>
</evidence>
<sequence length="685" mass="76265">MAFFSKSQYTPVKIVDPNTQDESKPHKKVQRQCRNIMIYGYCKFQDKGCIYYHPSAEPSSPTTTTATTATTTSTTTAMTPRLDSPASGALSAQAVNAPVFVPKSVATPTTSPHKSAADTSSQQATVTSLPSTPSASRTDSIGGDVFQTSESYDNYVFNPGDTSINTLLDQMQSLDTQYYDESQYNPYQQDYDTSGTYPYPAAPVFLRQPLNYHLYTPVPIPGPFVSSTKDSHFVPSSSSLHQTLQSRNETIRGIAPIGMELPDELQGYHTLVPLENVTSPPERRKFLNWFSVVYRAIRVSDGLPYTLRRVENFRLTQQSAFAAIESWSKIRHPGIVSVQEAFTTRSFNDNSLVVCYAYHSNSRTLFDVHLKSKVAAFQSQMVSQQQPPQRGAQYFSSFGTVGSASQPMIPERIIWTYIVQIGSAIKQVHEAGLAVRTVDATKILVTGQNRVRIGACGLIDVLMHDTPQDVGILQHEDLLMFGRLLYALCCSTLAVTNGPSFQKSLDTIGRQYSQDLKNAILFLMSKAGPHRTIDQLLDMIRGKVLVDLNDALTATDRLENELLSELENARLVRLLCKFGFINERPEFARDPRWSETGDRYIIKLFRDYVFHQVDESGNPVVNLGHVLTCLNKLDAGTDEKIMLVARDEQSCLVVSYKDVKQCIESAFLELARSSSAAKQQKSGHR</sequence>
<dbReference type="Proteomes" id="UP000054549">
    <property type="component" value="Unassembled WGS sequence"/>
</dbReference>
<dbReference type="HOGENOM" id="CLU_016423_1_0_1"/>
<feature type="zinc finger region" description="C3H1-type" evidence="8">
    <location>
        <begin position="27"/>
        <end position="56"/>
    </location>
</feature>
<evidence type="ECO:0000256" key="2">
    <source>
        <dbReference type="ARBA" id="ARBA00022490"/>
    </source>
</evidence>
<dbReference type="GO" id="GO:0000932">
    <property type="term" value="C:P-body"/>
    <property type="evidence" value="ECO:0007669"/>
    <property type="project" value="TreeGrafter"/>
</dbReference>
<feature type="compositionally biased region" description="Polar residues" evidence="9">
    <location>
        <begin position="106"/>
        <end position="139"/>
    </location>
</feature>
<feature type="region of interest" description="Knob domain" evidence="7">
    <location>
        <begin position="581"/>
        <end position="685"/>
    </location>
</feature>
<evidence type="ECO:0000256" key="9">
    <source>
        <dbReference type="SAM" id="MobiDB-lite"/>
    </source>
</evidence>
<evidence type="ECO:0000256" key="8">
    <source>
        <dbReference type="PROSITE-ProRule" id="PRU00723"/>
    </source>
</evidence>
<dbReference type="GO" id="GO:0008270">
    <property type="term" value="F:zinc ion binding"/>
    <property type="evidence" value="ECO:0007669"/>
    <property type="project" value="UniProtKB-KW"/>
</dbReference>
<dbReference type="AlphaFoldDB" id="A0A0C2WWK4"/>
<evidence type="ECO:0000256" key="3">
    <source>
        <dbReference type="ARBA" id="ARBA00022664"/>
    </source>
</evidence>
<feature type="coiled-coil region" evidence="7">
    <location>
        <begin position="542"/>
        <end position="580"/>
    </location>
</feature>
<dbReference type="GO" id="GO:0000289">
    <property type="term" value="P:nuclear-transcribed mRNA poly(A) tail shortening"/>
    <property type="evidence" value="ECO:0007669"/>
    <property type="project" value="UniProtKB-UniRule"/>
</dbReference>
<dbReference type="InParanoid" id="A0A0C2WWK4"/>
<feature type="binding site" evidence="7">
    <location>
        <begin position="441"/>
        <end position="442"/>
    </location>
    <ligand>
        <name>ATP</name>
        <dbReference type="ChEBI" id="CHEBI:30616"/>
    </ligand>
</feature>
<keyword evidence="8" id="KW-0863">Zinc-finger</keyword>
<dbReference type="Gene3D" id="6.10.250.3160">
    <property type="match status" value="1"/>
</dbReference>
<dbReference type="Gene3D" id="1.20.5.5160">
    <property type="match status" value="1"/>
</dbReference>
<dbReference type="STRING" id="946122.A0A0C2WWK4"/>
<evidence type="ECO:0000259" key="10">
    <source>
        <dbReference type="PROSITE" id="PS50103"/>
    </source>
</evidence>
<evidence type="ECO:0000313" key="12">
    <source>
        <dbReference type="Proteomes" id="UP000054549"/>
    </source>
</evidence>
<dbReference type="GO" id="GO:0008143">
    <property type="term" value="F:poly(A) binding"/>
    <property type="evidence" value="ECO:0007669"/>
    <property type="project" value="TreeGrafter"/>
</dbReference>
<comment type="caution">
    <text evidence="7">Lacks conserved residue(s) required for the propagation of feature annotation.</text>
</comment>
<dbReference type="GO" id="GO:0005524">
    <property type="term" value="F:ATP binding"/>
    <property type="evidence" value="ECO:0007669"/>
    <property type="project" value="UniProtKB-UniRule"/>
</dbReference>
<comment type="domain">
    <text evidence="7">Contains a pseudokinase domain. The protein kinase domain is predicted to be catalytically inactive because some of the residues important for catalytic activity are substituted and it lacks the equivalent of the binding site for a peptide substrate. However, it has retained an ATP-binding site and ATP-binding is required for mRNA degradation, stimulating the activity of the PAN2 nuclease in vitro. The nucleotide-binding site is juxtaposed to the RNase active site of PAN2 in the complex and may actually bind nucleosides of a poly(A) RNA rather than ATP, feeding the poly(A)-tail to the active site of the deadenylase and thus increasing the efficiency with which this distributive enzyme degrades oligo(A) RNAs.</text>
</comment>
<keyword evidence="8" id="KW-0862">Zinc</keyword>
<keyword evidence="5 7" id="KW-0067">ATP-binding</keyword>
<gene>
    <name evidence="7" type="primary">PAN3</name>
    <name evidence="11" type="ORF">M378DRAFT_193601</name>
</gene>
<dbReference type="InterPro" id="IPR030844">
    <property type="entry name" value="PAN3"/>
</dbReference>
<dbReference type="OrthoDB" id="204958at2759"/>
<dbReference type="InterPro" id="IPR000571">
    <property type="entry name" value="Znf_CCCH"/>
</dbReference>
<dbReference type="PROSITE" id="PS50103">
    <property type="entry name" value="ZF_C3H1"/>
    <property type="match status" value="1"/>
</dbReference>
<comment type="subcellular location">
    <subcellularLocation>
        <location evidence="1 7">Cytoplasm</location>
    </subcellularLocation>
</comment>
<protein>
    <recommendedName>
        <fullName evidence="7">PAN2-PAN3 deadenylation complex subunit PAN3</fullName>
    </recommendedName>
    <alternativeName>
        <fullName evidence="7">PAB1P-dependent poly(A)-specific ribonuclease</fullName>
    </alternativeName>
    <alternativeName>
        <fullName evidence="7">Poly(A)-nuclease deadenylation complex subunit 3</fullName>
        <shortName evidence="7">PAN deadenylation complex subunit 3</shortName>
    </alternativeName>
</protein>
<comment type="domain">
    <text evidence="7">The pseudokinase domain, the coiled-coil (CC), and C-terminal knob domain (CK) form a structural unit (PKC) that forms an extensive high-affinity interaction surface for PAN2.</text>
</comment>
<dbReference type="Pfam" id="PF18101">
    <property type="entry name" value="Pan3_CK"/>
    <property type="match status" value="1"/>
</dbReference>
<evidence type="ECO:0000256" key="1">
    <source>
        <dbReference type="ARBA" id="ARBA00004496"/>
    </source>
</evidence>
<name>A0A0C2WWK4_AMAMK</name>
<keyword evidence="4 7" id="KW-0547">Nucleotide-binding</keyword>
<feature type="region of interest" description="Disordered" evidence="9">
    <location>
        <begin position="55"/>
        <end position="88"/>
    </location>
</feature>